<evidence type="ECO:0000313" key="1">
    <source>
        <dbReference type="EMBL" id="MFD2097774.1"/>
    </source>
</evidence>
<dbReference type="RefSeq" id="WP_345342037.1">
    <property type="nucleotide sequence ID" value="NZ_BAABLI010000033.1"/>
</dbReference>
<keyword evidence="2" id="KW-1185">Reference proteome</keyword>
<evidence type="ECO:0000313" key="2">
    <source>
        <dbReference type="Proteomes" id="UP001597380"/>
    </source>
</evidence>
<dbReference type="Proteomes" id="UP001597380">
    <property type="component" value="Unassembled WGS sequence"/>
</dbReference>
<evidence type="ECO:0008006" key="3">
    <source>
        <dbReference type="Google" id="ProtNLM"/>
    </source>
</evidence>
<name>A0ABW4XV39_9GAMM</name>
<dbReference type="EMBL" id="JBHUHT010000029">
    <property type="protein sequence ID" value="MFD2097774.1"/>
    <property type="molecule type" value="Genomic_DNA"/>
</dbReference>
<gene>
    <name evidence="1" type="ORF">ACFSJ3_17420</name>
</gene>
<protein>
    <recommendedName>
        <fullName evidence="3">DUF4340 domain-containing protein</fullName>
    </recommendedName>
</protein>
<comment type="caution">
    <text evidence="1">The sequence shown here is derived from an EMBL/GenBank/DDBJ whole genome shotgun (WGS) entry which is preliminary data.</text>
</comment>
<sequence length="179" mass="19828">MAMKRKQLMLFSLGIAVLMAAILQIIGGDDKPVERRFLPELQLGSDKITSVEVINSEGESLILAKKVAQGWQDESTGRKVAIMPLANLVQQLAKAKVIAAETSLPRNYVPLKMNVPGEEEGSAWKVVIRAGEEYEKEILVGALDKERGGQFIRLEEDPSVFVIDRVLPLPQDANTWFDN</sequence>
<proteinExistence type="predicted"/>
<accession>A0ABW4XV39</accession>
<organism evidence="1 2">
    <name type="scientific">Corallincola platygyrae</name>
    <dbReference type="NCBI Taxonomy" id="1193278"/>
    <lineage>
        <taxon>Bacteria</taxon>
        <taxon>Pseudomonadati</taxon>
        <taxon>Pseudomonadota</taxon>
        <taxon>Gammaproteobacteria</taxon>
        <taxon>Alteromonadales</taxon>
        <taxon>Psychromonadaceae</taxon>
        <taxon>Corallincola</taxon>
    </lineage>
</organism>
<reference evidence="2" key="1">
    <citation type="journal article" date="2019" name="Int. J. Syst. Evol. Microbiol.">
        <title>The Global Catalogue of Microorganisms (GCM) 10K type strain sequencing project: providing services to taxonomists for standard genome sequencing and annotation.</title>
        <authorList>
            <consortium name="The Broad Institute Genomics Platform"/>
            <consortium name="The Broad Institute Genome Sequencing Center for Infectious Disease"/>
            <person name="Wu L."/>
            <person name="Ma J."/>
        </authorList>
    </citation>
    <scope>NUCLEOTIDE SEQUENCE [LARGE SCALE GENOMIC DNA]</scope>
    <source>
        <strain evidence="2">CGMCC 1.10992</strain>
    </source>
</reference>